<proteinExistence type="predicted"/>
<gene>
    <name evidence="2" type="ORF">PPRIM_AZ9-3.1.T0800050</name>
</gene>
<keyword evidence="3" id="KW-1185">Reference proteome</keyword>
<accession>A0A8S1N9S6</accession>
<evidence type="ECO:0000313" key="3">
    <source>
        <dbReference type="Proteomes" id="UP000688137"/>
    </source>
</evidence>
<dbReference type="EMBL" id="CAJJDM010000083">
    <property type="protein sequence ID" value="CAD8088029.1"/>
    <property type="molecule type" value="Genomic_DNA"/>
</dbReference>
<comment type="caution">
    <text evidence="2">The sequence shown here is derived from an EMBL/GenBank/DDBJ whole genome shotgun (WGS) entry which is preliminary data.</text>
</comment>
<dbReference type="PROSITE" id="PS50082">
    <property type="entry name" value="WD_REPEATS_2"/>
    <property type="match status" value="1"/>
</dbReference>
<organism evidence="2 3">
    <name type="scientific">Paramecium primaurelia</name>
    <dbReference type="NCBI Taxonomy" id="5886"/>
    <lineage>
        <taxon>Eukaryota</taxon>
        <taxon>Sar</taxon>
        <taxon>Alveolata</taxon>
        <taxon>Ciliophora</taxon>
        <taxon>Intramacronucleata</taxon>
        <taxon>Oligohymenophorea</taxon>
        <taxon>Peniculida</taxon>
        <taxon>Parameciidae</taxon>
        <taxon>Paramecium</taxon>
    </lineage>
</organism>
<dbReference type="PROSITE" id="PS00678">
    <property type="entry name" value="WD_REPEATS_1"/>
    <property type="match status" value="1"/>
</dbReference>
<name>A0A8S1N9S6_PARPR</name>
<sequence length="294" mass="34981">MKINFELTPNNCVTFYERQQKQLIDYCISDDQTNIFAIYHPRNIIGWRIKDLYKFYNITSTLNELSLICIKNNYICVASFKSSTVIVMNIQQEKEIINLRHRNSNMKYITFSKNSKYLFTINSDKILTIWNFNREEQLSQINLEQNFKYFVINQLSLVTTIKLYNKNQRIRKRLNQDQIKDQKIKQIQISLCDNLYLEIVKNVQINVISLHTQKLIRKKQNLMGLSCINFINNNKFFYIIFENGNILLFQTSTMRILGIITNIYNYTNIIVSCFNNKIAILANNLFGLKLWIVQ</sequence>
<evidence type="ECO:0000256" key="1">
    <source>
        <dbReference type="PROSITE-ProRule" id="PRU00221"/>
    </source>
</evidence>
<dbReference type="InterPro" id="IPR019775">
    <property type="entry name" value="WD40_repeat_CS"/>
</dbReference>
<keyword evidence="1" id="KW-0853">WD repeat</keyword>
<feature type="repeat" description="WD" evidence="1">
    <location>
        <begin position="99"/>
        <end position="140"/>
    </location>
</feature>
<evidence type="ECO:0000313" key="2">
    <source>
        <dbReference type="EMBL" id="CAD8088029.1"/>
    </source>
</evidence>
<dbReference type="OMA" id="NNYICVA"/>
<reference evidence="2" key="1">
    <citation type="submission" date="2021-01" db="EMBL/GenBank/DDBJ databases">
        <authorList>
            <consortium name="Genoscope - CEA"/>
            <person name="William W."/>
        </authorList>
    </citation>
    <scope>NUCLEOTIDE SEQUENCE</scope>
</reference>
<dbReference type="Proteomes" id="UP000688137">
    <property type="component" value="Unassembled WGS sequence"/>
</dbReference>
<dbReference type="InterPro" id="IPR001680">
    <property type="entry name" value="WD40_rpt"/>
</dbReference>
<protein>
    <submittedName>
        <fullName evidence="2">Uncharacterized protein</fullName>
    </submittedName>
</protein>
<dbReference type="AlphaFoldDB" id="A0A8S1N9S6"/>